<sequence length="304" mass="31690">MGLASPESASSLTSSGPLSRWRDRGARLADELHGLCASFGQIYFMPSAVGGLLLFGLLMLADMPSAWAGLAGAVMATLTAVGLGFPADARRAGLFSYNGTLTGIALGTLWQTDLWLYAWLFACVVATVLLTRLMARLGWAALTGPFVAVMSVTHCLRGTLHLVPRALGAGCTSHSVGFAFCSVGQVVFIAPLVLGLLTWYVLHLWHARVTAWALAGGVVCGLAVATFGSAWPALAAQAGGIGVNGFLAALGLGIFRRNVPTRLTGAAVAAFLCVVFGQFGWPYFTLPFNLAVWTLLTVTSPAAD</sequence>
<dbReference type="EMBL" id="CABPRZ010000010">
    <property type="protein sequence ID" value="VVE12975.1"/>
    <property type="molecule type" value="Genomic_DNA"/>
</dbReference>
<dbReference type="RefSeq" id="WP_150697513.1">
    <property type="nucleotide sequence ID" value="NZ_CABPRZ010000010.1"/>
</dbReference>
<evidence type="ECO:0000313" key="8">
    <source>
        <dbReference type="EMBL" id="VVE12975.1"/>
    </source>
</evidence>
<comment type="similarity">
    <text evidence="2">Belongs to the urea transporter family.</text>
</comment>
<evidence type="ECO:0000256" key="1">
    <source>
        <dbReference type="ARBA" id="ARBA00004651"/>
    </source>
</evidence>
<comment type="subcellular location">
    <subcellularLocation>
        <location evidence="1">Cell membrane</location>
        <topology evidence="1">Multi-pass membrane protein</topology>
    </subcellularLocation>
</comment>
<dbReference type="GO" id="GO:0015204">
    <property type="term" value="F:urea transmembrane transporter activity"/>
    <property type="evidence" value="ECO:0007669"/>
    <property type="project" value="InterPro"/>
</dbReference>
<dbReference type="PANTHER" id="PTHR10464:SF4">
    <property type="entry name" value="UREA TRANSPORTER"/>
    <property type="match status" value="1"/>
</dbReference>
<dbReference type="AlphaFoldDB" id="A0A5E4VPN8"/>
<dbReference type="InterPro" id="IPR004937">
    <property type="entry name" value="Urea_transporter"/>
</dbReference>
<evidence type="ECO:0000256" key="3">
    <source>
        <dbReference type="ARBA" id="ARBA00022475"/>
    </source>
</evidence>
<dbReference type="OrthoDB" id="8780540at2"/>
<dbReference type="Proteomes" id="UP000414233">
    <property type="component" value="Unassembled WGS sequence"/>
</dbReference>
<evidence type="ECO:0000256" key="7">
    <source>
        <dbReference type="SAM" id="Phobius"/>
    </source>
</evidence>
<evidence type="ECO:0000256" key="4">
    <source>
        <dbReference type="ARBA" id="ARBA00022692"/>
    </source>
</evidence>
<proteinExistence type="inferred from homology"/>
<feature type="transmembrane region" description="Helical" evidence="7">
    <location>
        <begin position="142"/>
        <end position="163"/>
    </location>
</feature>
<dbReference type="GO" id="GO:0005886">
    <property type="term" value="C:plasma membrane"/>
    <property type="evidence" value="ECO:0007669"/>
    <property type="project" value="UniProtKB-SubCell"/>
</dbReference>
<gene>
    <name evidence="8" type="ORF">PTE30175_02653</name>
</gene>
<evidence type="ECO:0000256" key="5">
    <source>
        <dbReference type="ARBA" id="ARBA00022989"/>
    </source>
</evidence>
<feature type="transmembrane region" description="Helical" evidence="7">
    <location>
        <begin position="267"/>
        <end position="284"/>
    </location>
</feature>
<name>A0A5E4VPN8_9BURK</name>
<keyword evidence="9" id="KW-1185">Reference proteome</keyword>
<reference evidence="8 9" key="1">
    <citation type="submission" date="2019-08" db="EMBL/GenBank/DDBJ databases">
        <authorList>
            <person name="Peeters C."/>
        </authorList>
    </citation>
    <scope>NUCLEOTIDE SEQUENCE [LARGE SCALE GENOMIC DNA]</scope>
    <source>
        <strain evidence="8 9">LMG 30175</strain>
    </source>
</reference>
<dbReference type="PANTHER" id="PTHR10464">
    <property type="entry name" value="UREA TRANSPORTER"/>
    <property type="match status" value="1"/>
</dbReference>
<accession>A0A5E4VPN8</accession>
<keyword evidence="5 7" id="KW-1133">Transmembrane helix</keyword>
<dbReference type="Pfam" id="PF03253">
    <property type="entry name" value="UT"/>
    <property type="match status" value="1"/>
</dbReference>
<feature type="transmembrane region" description="Helical" evidence="7">
    <location>
        <begin position="42"/>
        <end position="60"/>
    </location>
</feature>
<feature type="transmembrane region" description="Helical" evidence="7">
    <location>
        <begin position="234"/>
        <end position="255"/>
    </location>
</feature>
<evidence type="ECO:0000256" key="6">
    <source>
        <dbReference type="ARBA" id="ARBA00023136"/>
    </source>
</evidence>
<feature type="transmembrane region" description="Helical" evidence="7">
    <location>
        <begin position="209"/>
        <end position="228"/>
    </location>
</feature>
<protein>
    <submittedName>
        <fullName evidence="8">Urea transporter</fullName>
    </submittedName>
</protein>
<feature type="transmembrane region" description="Helical" evidence="7">
    <location>
        <begin position="116"/>
        <end position="135"/>
    </location>
</feature>
<evidence type="ECO:0000256" key="2">
    <source>
        <dbReference type="ARBA" id="ARBA00005914"/>
    </source>
</evidence>
<keyword evidence="4 7" id="KW-0812">Transmembrane</keyword>
<organism evidence="8 9">
    <name type="scientific">Pandoraea terrae</name>
    <dbReference type="NCBI Taxonomy" id="1537710"/>
    <lineage>
        <taxon>Bacteria</taxon>
        <taxon>Pseudomonadati</taxon>
        <taxon>Pseudomonadota</taxon>
        <taxon>Betaproteobacteria</taxon>
        <taxon>Burkholderiales</taxon>
        <taxon>Burkholderiaceae</taxon>
        <taxon>Pandoraea</taxon>
    </lineage>
</organism>
<feature type="transmembrane region" description="Helical" evidence="7">
    <location>
        <begin position="175"/>
        <end position="202"/>
    </location>
</feature>
<keyword evidence="6 7" id="KW-0472">Membrane</keyword>
<evidence type="ECO:0000313" key="9">
    <source>
        <dbReference type="Proteomes" id="UP000414233"/>
    </source>
</evidence>
<feature type="transmembrane region" description="Helical" evidence="7">
    <location>
        <begin position="66"/>
        <end position="85"/>
    </location>
</feature>
<dbReference type="InterPro" id="IPR029020">
    <property type="entry name" value="Ammonium/urea_transptr"/>
</dbReference>
<dbReference type="Gene3D" id="1.10.3430.10">
    <property type="entry name" value="Ammonium transporter AmtB like domains"/>
    <property type="match status" value="1"/>
</dbReference>
<keyword evidence="3" id="KW-1003">Cell membrane</keyword>